<dbReference type="AlphaFoldDB" id="A0A1E5UWS5"/>
<evidence type="ECO:0000313" key="3">
    <source>
        <dbReference type="Proteomes" id="UP000095767"/>
    </source>
</evidence>
<dbReference type="GO" id="GO:0009733">
    <property type="term" value="P:response to auxin"/>
    <property type="evidence" value="ECO:0007669"/>
    <property type="project" value="InterPro"/>
</dbReference>
<reference evidence="2 3" key="1">
    <citation type="submission" date="2016-09" db="EMBL/GenBank/DDBJ databases">
        <title>The draft genome of Dichanthelium oligosanthes: A C3 panicoid grass species.</title>
        <authorList>
            <person name="Studer A.J."/>
            <person name="Schnable J.C."/>
            <person name="Brutnell T.P."/>
        </authorList>
    </citation>
    <scope>NUCLEOTIDE SEQUENCE [LARGE SCALE GENOMIC DNA]</scope>
    <source>
        <strain evidence="3">cv. Kellogg 1175</strain>
        <tissue evidence="2">Leaf</tissue>
    </source>
</reference>
<organism evidence="2 3">
    <name type="scientific">Dichanthelium oligosanthes</name>
    <dbReference type="NCBI Taxonomy" id="888268"/>
    <lineage>
        <taxon>Eukaryota</taxon>
        <taxon>Viridiplantae</taxon>
        <taxon>Streptophyta</taxon>
        <taxon>Embryophyta</taxon>
        <taxon>Tracheophyta</taxon>
        <taxon>Spermatophyta</taxon>
        <taxon>Magnoliopsida</taxon>
        <taxon>Liliopsida</taxon>
        <taxon>Poales</taxon>
        <taxon>Poaceae</taxon>
        <taxon>PACMAD clade</taxon>
        <taxon>Panicoideae</taxon>
        <taxon>Panicodae</taxon>
        <taxon>Paniceae</taxon>
        <taxon>Dichantheliinae</taxon>
        <taxon>Dichanthelium</taxon>
    </lineage>
</organism>
<protein>
    <submittedName>
        <fullName evidence="2">Auxin-responsive protein SAUR36</fullName>
    </submittedName>
</protein>
<evidence type="ECO:0000313" key="2">
    <source>
        <dbReference type="EMBL" id="OEL17392.1"/>
    </source>
</evidence>
<name>A0A1E5UWS5_9POAL</name>
<feature type="non-terminal residue" evidence="2">
    <location>
        <position position="1"/>
    </location>
</feature>
<gene>
    <name evidence="2" type="ORF">BAE44_0021591</name>
</gene>
<comment type="similarity">
    <text evidence="1">Belongs to the ARG7 family.</text>
</comment>
<dbReference type="PANTHER" id="PTHR31175">
    <property type="entry name" value="AUXIN-RESPONSIVE FAMILY PROTEIN"/>
    <property type="match status" value="1"/>
</dbReference>
<evidence type="ECO:0000256" key="1">
    <source>
        <dbReference type="ARBA" id="ARBA00006974"/>
    </source>
</evidence>
<dbReference type="EMBL" id="LWDX02060073">
    <property type="protein sequence ID" value="OEL17392.1"/>
    <property type="molecule type" value="Genomic_DNA"/>
</dbReference>
<comment type="caution">
    <text evidence="2">The sequence shown here is derived from an EMBL/GenBank/DDBJ whole genome shotgun (WGS) entry which is preliminary data.</text>
</comment>
<proteinExistence type="inferred from homology"/>
<keyword evidence="3" id="KW-1185">Reference proteome</keyword>
<sequence>LEYKSSFSFHFQQKTAMINAKRISQLAKKSQRMAALGRKRLAMKSSKEAEGCSTAVAGKGHYVMYTADGRRFEVPLGYLGKTVFSELLRISEEFGFTSDDGRITLPYDATVMEYILCLLRRNASIEVENAFLSSMAIPYDYTGSIYSGSSLLQTSSLAASRTKHCKLKSELSSFPREKEEPTMISARRIAQLAKWQRMAALGRKRLNWGLQRKMLSVALLWQAKATTSQAEFGFTRDGRITLPCDAAVMEYAICLLRGNASAEIEKAFMSTMAVSCCHYESAAPSVGVEVAVCSS</sequence>
<dbReference type="STRING" id="888268.A0A1E5UWS5"/>
<dbReference type="OrthoDB" id="1936278at2759"/>
<dbReference type="Proteomes" id="UP000095767">
    <property type="component" value="Unassembled WGS sequence"/>
</dbReference>
<dbReference type="Pfam" id="PF02519">
    <property type="entry name" value="Auxin_inducible"/>
    <property type="match status" value="2"/>
</dbReference>
<dbReference type="InterPro" id="IPR003676">
    <property type="entry name" value="SAUR_fam"/>
</dbReference>
<accession>A0A1E5UWS5</accession>
<dbReference type="PANTHER" id="PTHR31175:SF120">
    <property type="entry name" value="OS09G0547100 PROTEIN"/>
    <property type="match status" value="1"/>
</dbReference>